<protein>
    <recommendedName>
        <fullName evidence="12">C2H2-type domain-containing protein</fullName>
    </recommendedName>
</protein>
<evidence type="ECO:0000259" key="12">
    <source>
        <dbReference type="PROSITE" id="PS50157"/>
    </source>
</evidence>
<dbReference type="KEGG" id="dan:6504983"/>
<dbReference type="GeneID" id="6504983"/>
<feature type="domain" description="C2H2-type" evidence="12">
    <location>
        <begin position="292"/>
        <end position="320"/>
    </location>
</feature>
<feature type="compositionally biased region" description="Acidic residues" evidence="11">
    <location>
        <begin position="361"/>
        <end position="373"/>
    </location>
</feature>
<feature type="region of interest" description="Disordered" evidence="11">
    <location>
        <begin position="608"/>
        <end position="637"/>
    </location>
</feature>
<dbReference type="EMBL" id="CH902625">
    <property type="protein sequence ID" value="EDV35205.1"/>
    <property type="molecule type" value="Genomic_DNA"/>
</dbReference>
<evidence type="ECO:0000256" key="3">
    <source>
        <dbReference type="ARBA" id="ARBA00022737"/>
    </source>
</evidence>
<evidence type="ECO:0000256" key="9">
    <source>
        <dbReference type="ARBA" id="ARBA00023242"/>
    </source>
</evidence>
<feature type="region of interest" description="Disordered" evidence="11">
    <location>
        <begin position="61"/>
        <end position="84"/>
    </location>
</feature>
<dbReference type="InterPro" id="IPR036236">
    <property type="entry name" value="Znf_C2H2_sf"/>
</dbReference>
<evidence type="ECO:0000256" key="11">
    <source>
        <dbReference type="SAM" id="MobiDB-lite"/>
    </source>
</evidence>
<gene>
    <name evidence="13" type="primary">Dana\GF22319</name>
    <name evidence="13" type="synonym">dana_GLEANR_6293</name>
    <name evidence="13" type="ORF">GF22319</name>
</gene>
<dbReference type="SUPFAM" id="SSF57667">
    <property type="entry name" value="beta-beta-alpha zinc fingers"/>
    <property type="match status" value="7"/>
</dbReference>
<dbReference type="InterPro" id="IPR050331">
    <property type="entry name" value="Zinc_finger"/>
</dbReference>
<name>B3MW60_DROAN</name>
<evidence type="ECO:0000313" key="14">
    <source>
        <dbReference type="Proteomes" id="UP000007801"/>
    </source>
</evidence>
<feature type="domain" description="C2H2-type" evidence="12">
    <location>
        <begin position="592"/>
        <end position="622"/>
    </location>
</feature>
<evidence type="ECO:0000256" key="2">
    <source>
        <dbReference type="ARBA" id="ARBA00022723"/>
    </source>
</evidence>
<feature type="domain" description="C2H2-type" evidence="12">
    <location>
        <begin position="326"/>
        <end position="353"/>
    </location>
</feature>
<dbReference type="OMA" id="GRHTCEQ"/>
<dbReference type="GO" id="GO:0010468">
    <property type="term" value="P:regulation of gene expression"/>
    <property type="evidence" value="ECO:0007669"/>
    <property type="project" value="TreeGrafter"/>
</dbReference>
<dbReference type="GO" id="GO:0032502">
    <property type="term" value="P:developmental process"/>
    <property type="evidence" value="ECO:0007669"/>
    <property type="project" value="UniProtKB-ARBA"/>
</dbReference>
<dbReference type="InParanoid" id="B3MW60"/>
<dbReference type="PhylomeDB" id="B3MW60"/>
<keyword evidence="2" id="KW-0479">Metal-binding</keyword>
<evidence type="ECO:0000256" key="6">
    <source>
        <dbReference type="ARBA" id="ARBA00023015"/>
    </source>
</evidence>
<dbReference type="PANTHER" id="PTHR16515">
    <property type="entry name" value="PR DOMAIN ZINC FINGER PROTEIN"/>
    <property type="match status" value="1"/>
</dbReference>
<keyword evidence="3" id="KW-0677">Repeat</keyword>
<dbReference type="PROSITE" id="PS50157">
    <property type="entry name" value="ZINC_FINGER_C2H2_2"/>
    <property type="match status" value="12"/>
</dbReference>
<feature type="domain" description="C2H2-type" evidence="12">
    <location>
        <begin position="443"/>
        <end position="470"/>
    </location>
</feature>
<dbReference type="PANTHER" id="PTHR16515:SF49">
    <property type="entry name" value="GASTRULA ZINC FINGER PROTEIN XLCGF49.1-LIKE-RELATED"/>
    <property type="match status" value="1"/>
</dbReference>
<keyword evidence="9" id="KW-0539">Nucleus</keyword>
<dbReference type="Pfam" id="PF13912">
    <property type="entry name" value="zf-C2H2_6"/>
    <property type="match status" value="1"/>
</dbReference>
<feature type="compositionally biased region" description="Basic and acidic residues" evidence="11">
    <location>
        <begin position="615"/>
        <end position="629"/>
    </location>
</feature>
<dbReference type="FunFam" id="3.30.160.60:FF:000100">
    <property type="entry name" value="Zinc finger 45-like"/>
    <property type="match status" value="1"/>
</dbReference>
<evidence type="ECO:0000256" key="1">
    <source>
        <dbReference type="ARBA" id="ARBA00004123"/>
    </source>
</evidence>
<dbReference type="PROSITE" id="PS00028">
    <property type="entry name" value="ZINC_FINGER_C2H2_1"/>
    <property type="match status" value="11"/>
</dbReference>
<evidence type="ECO:0000313" key="13">
    <source>
        <dbReference type="EMBL" id="EDV35205.1"/>
    </source>
</evidence>
<evidence type="ECO:0000256" key="10">
    <source>
        <dbReference type="PROSITE-ProRule" id="PRU00042"/>
    </source>
</evidence>
<dbReference type="GO" id="GO:0005634">
    <property type="term" value="C:nucleus"/>
    <property type="evidence" value="ECO:0007669"/>
    <property type="project" value="UniProtKB-SubCell"/>
</dbReference>
<dbReference type="OrthoDB" id="40579at2759"/>
<dbReference type="Gene3D" id="3.30.160.60">
    <property type="entry name" value="Classic Zinc Finger"/>
    <property type="match status" value="9"/>
</dbReference>
<feature type="region of interest" description="Disordered" evidence="11">
    <location>
        <begin position="127"/>
        <end position="188"/>
    </location>
</feature>
<sequence length="637" mass="74119">MDFVAKSLPDIASSNGQQMPHPTFLRRHAPVKGETTEEEYILEEAFIRVAAENEALVKKLKRRRSEESAPGFEDSTFRVKNEPIDEEYPAYNDLELEPPASPSESIHFDSITKEEVLDFTVESEEHCDYEASEGEGSLLERKSLSGSSYHDNEEYGNEEDGSEEKDVDEEDDEVESLNSSKHSNEGPHSYRCPLCPKSFKLSKNLKKHCLTTHPPNTGKRSYQCKHCLRVYAQRAGYKKHLITHHNDKDSELESEVDTDDEKIYKCARCPKSFKYLSNLRKHARMHTSGLPFKCERCNMCFSQKARYEKHLRVPHEADGTPMDRPFKCLKCAKWFRTETDLDRHDRSHETKKKPKDILENPLEDDEGDDSELSDQEDGLFFKEEQEDSTYKYNLARTVRRHDPNWWHICPICQKSFKNATTLRRHHEVHDFPKEPPKKKEISHYCSVCGKGFPAARYLIMHMRVHTGERPFQCMHCTKNYKQRGQLSVHMKTHTGEKRHTCLQCSMTFTYKSSLQRHVSNIHSEGRPFECPECDRTFASMYRMREHRKTHTTESQRPFKCPECPMAFVSEHGRKVHKLIHLKEPVDPAAKRVKCPLCPKTFARKQGLKAHLSKKGIKEHEEPSFAKIKLEEEDATES</sequence>
<dbReference type="SMART" id="SM00355">
    <property type="entry name" value="ZnF_C2H2"/>
    <property type="match status" value="12"/>
</dbReference>
<evidence type="ECO:0000256" key="4">
    <source>
        <dbReference type="ARBA" id="ARBA00022771"/>
    </source>
</evidence>
<keyword evidence="6" id="KW-0805">Transcription regulation</keyword>
<keyword evidence="7" id="KW-0238">DNA-binding</keyword>
<dbReference type="FunFam" id="3.30.160.60:FF:001450">
    <property type="entry name" value="zinc finger protein 774"/>
    <property type="match status" value="1"/>
</dbReference>
<evidence type="ECO:0000256" key="7">
    <source>
        <dbReference type="ARBA" id="ARBA00023125"/>
    </source>
</evidence>
<organism evidence="13 14">
    <name type="scientific">Drosophila ananassae</name>
    <name type="common">Fruit fly</name>
    <dbReference type="NCBI Taxonomy" id="7217"/>
    <lineage>
        <taxon>Eukaryota</taxon>
        <taxon>Metazoa</taxon>
        <taxon>Ecdysozoa</taxon>
        <taxon>Arthropoda</taxon>
        <taxon>Hexapoda</taxon>
        <taxon>Insecta</taxon>
        <taxon>Pterygota</taxon>
        <taxon>Neoptera</taxon>
        <taxon>Endopterygota</taxon>
        <taxon>Diptera</taxon>
        <taxon>Brachycera</taxon>
        <taxon>Muscomorpha</taxon>
        <taxon>Ephydroidea</taxon>
        <taxon>Drosophilidae</taxon>
        <taxon>Drosophila</taxon>
        <taxon>Sophophora</taxon>
    </lineage>
</organism>
<dbReference type="HOGENOM" id="CLU_429771_0_0_1"/>
<proteinExistence type="predicted"/>
<feature type="domain" description="C2H2-type" evidence="12">
    <location>
        <begin position="222"/>
        <end position="249"/>
    </location>
</feature>
<dbReference type="FunFam" id="3.30.160.60:FF:000446">
    <property type="entry name" value="Zinc finger protein"/>
    <property type="match status" value="2"/>
</dbReference>
<feature type="domain" description="C2H2-type" evidence="12">
    <location>
        <begin position="499"/>
        <end position="527"/>
    </location>
</feature>
<dbReference type="Proteomes" id="UP000007801">
    <property type="component" value="Unassembled WGS sequence"/>
</dbReference>
<feature type="domain" description="C2H2-type" evidence="12">
    <location>
        <begin position="264"/>
        <end position="291"/>
    </location>
</feature>
<feature type="region of interest" description="Disordered" evidence="11">
    <location>
        <begin position="343"/>
        <end position="373"/>
    </location>
</feature>
<accession>B3MW60</accession>
<dbReference type="GO" id="GO:0003677">
    <property type="term" value="F:DNA binding"/>
    <property type="evidence" value="ECO:0007669"/>
    <property type="project" value="UniProtKB-KW"/>
</dbReference>
<feature type="region of interest" description="Disordered" evidence="11">
    <location>
        <begin position="1"/>
        <end position="24"/>
    </location>
</feature>
<keyword evidence="14" id="KW-1185">Reference proteome</keyword>
<dbReference type="GO" id="GO:0008270">
    <property type="term" value="F:zinc ion binding"/>
    <property type="evidence" value="ECO:0007669"/>
    <property type="project" value="UniProtKB-KW"/>
</dbReference>
<keyword evidence="5" id="KW-0862">Zinc</keyword>
<dbReference type="FunFam" id="3.30.160.60:FF:000202">
    <property type="entry name" value="Zinc finger protein 574"/>
    <property type="match status" value="2"/>
</dbReference>
<feature type="domain" description="C2H2-type" evidence="12">
    <location>
        <begin position="528"/>
        <end position="555"/>
    </location>
</feature>
<dbReference type="AlphaFoldDB" id="B3MW60"/>
<evidence type="ECO:0000256" key="5">
    <source>
        <dbReference type="ARBA" id="ARBA00022833"/>
    </source>
</evidence>
<evidence type="ECO:0000256" key="8">
    <source>
        <dbReference type="ARBA" id="ARBA00023163"/>
    </source>
</evidence>
<feature type="domain" description="C2H2-type" evidence="12">
    <location>
        <begin position="190"/>
        <end position="213"/>
    </location>
</feature>
<feature type="domain" description="C2H2-type" evidence="12">
    <location>
        <begin position="471"/>
        <end position="498"/>
    </location>
</feature>
<feature type="domain" description="C2H2-type" evidence="12">
    <location>
        <begin position="407"/>
        <end position="434"/>
    </location>
</feature>
<reference evidence="13 14" key="1">
    <citation type="journal article" date="2007" name="Nature">
        <title>Evolution of genes and genomes on the Drosophila phylogeny.</title>
        <authorList>
            <consortium name="Drosophila 12 Genomes Consortium"/>
            <person name="Clark A.G."/>
            <person name="Eisen M.B."/>
            <person name="Smith D.R."/>
            <person name="Bergman C.M."/>
            <person name="Oliver B."/>
            <person name="Markow T.A."/>
            <person name="Kaufman T.C."/>
            <person name="Kellis M."/>
            <person name="Gelbart W."/>
            <person name="Iyer V.N."/>
            <person name="Pollard D.A."/>
            <person name="Sackton T.B."/>
            <person name="Larracuente A.M."/>
            <person name="Singh N.D."/>
            <person name="Abad J.P."/>
            <person name="Abt D.N."/>
            <person name="Adryan B."/>
            <person name="Aguade M."/>
            <person name="Akashi H."/>
            <person name="Anderson W.W."/>
            <person name="Aquadro C.F."/>
            <person name="Ardell D.H."/>
            <person name="Arguello R."/>
            <person name="Artieri C.G."/>
            <person name="Barbash D.A."/>
            <person name="Barker D."/>
            <person name="Barsanti P."/>
            <person name="Batterham P."/>
            <person name="Batzoglou S."/>
            <person name="Begun D."/>
            <person name="Bhutkar A."/>
            <person name="Blanco E."/>
            <person name="Bosak S.A."/>
            <person name="Bradley R.K."/>
            <person name="Brand A.D."/>
            <person name="Brent M.R."/>
            <person name="Brooks A.N."/>
            <person name="Brown R.H."/>
            <person name="Butlin R.K."/>
            <person name="Caggese C."/>
            <person name="Calvi B.R."/>
            <person name="Bernardo de Carvalho A."/>
            <person name="Caspi A."/>
            <person name="Castrezana S."/>
            <person name="Celniker S.E."/>
            <person name="Chang J.L."/>
            <person name="Chapple C."/>
            <person name="Chatterji S."/>
            <person name="Chinwalla A."/>
            <person name="Civetta A."/>
            <person name="Clifton S.W."/>
            <person name="Comeron J.M."/>
            <person name="Costello J.C."/>
            <person name="Coyne J.A."/>
            <person name="Daub J."/>
            <person name="David R.G."/>
            <person name="Delcher A.L."/>
            <person name="Delehaunty K."/>
            <person name="Do C.B."/>
            <person name="Ebling H."/>
            <person name="Edwards K."/>
            <person name="Eickbush T."/>
            <person name="Evans J.D."/>
            <person name="Filipski A."/>
            <person name="Findeiss S."/>
            <person name="Freyhult E."/>
            <person name="Fulton L."/>
            <person name="Fulton R."/>
            <person name="Garcia A.C."/>
            <person name="Gardiner A."/>
            <person name="Garfield D.A."/>
            <person name="Garvin B.E."/>
            <person name="Gibson G."/>
            <person name="Gilbert D."/>
            <person name="Gnerre S."/>
            <person name="Godfrey J."/>
            <person name="Good R."/>
            <person name="Gotea V."/>
            <person name="Gravely B."/>
            <person name="Greenberg A.J."/>
            <person name="Griffiths-Jones S."/>
            <person name="Gross S."/>
            <person name="Guigo R."/>
            <person name="Gustafson E.A."/>
            <person name="Haerty W."/>
            <person name="Hahn M.W."/>
            <person name="Halligan D.L."/>
            <person name="Halpern A.L."/>
            <person name="Halter G.M."/>
            <person name="Han M.V."/>
            <person name="Heger A."/>
            <person name="Hillier L."/>
            <person name="Hinrichs A.S."/>
            <person name="Holmes I."/>
            <person name="Hoskins R.A."/>
            <person name="Hubisz M.J."/>
            <person name="Hultmark D."/>
            <person name="Huntley M.A."/>
            <person name="Jaffe D.B."/>
            <person name="Jagadeeshan S."/>
            <person name="Jeck W.R."/>
            <person name="Johnson J."/>
            <person name="Jones C.D."/>
            <person name="Jordan W.C."/>
            <person name="Karpen G.H."/>
            <person name="Kataoka E."/>
            <person name="Keightley P.D."/>
            <person name="Kheradpour P."/>
            <person name="Kirkness E.F."/>
            <person name="Koerich L.B."/>
            <person name="Kristiansen K."/>
            <person name="Kudrna D."/>
            <person name="Kulathinal R.J."/>
            <person name="Kumar S."/>
            <person name="Kwok R."/>
            <person name="Lander E."/>
            <person name="Langley C.H."/>
            <person name="Lapoint R."/>
            <person name="Lazzaro B.P."/>
            <person name="Lee S.J."/>
            <person name="Levesque L."/>
            <person name="Li R."/>
            <person name="Lin C.F."/>
            <person name="Lin M.F."/>
            <person name="Lindblad-Toh K."/>
            <person name="Llopart A."/>
            <person name="Long M."/>
            <person name="Low L."/>
            <person name="Lozovsky E."/>
            <person name="Lu J."/>
            <person name="Luo M."/>
            <person name="Machado C.A."/>
            <person name="Makalowski W."/>
            <person name="Marzo M."/>
            <person name="Matsuda M."/>
            <person name="Matzkin L."/>
            <person name="McAllister B."/>
            <person name="McBride C.S."/>
            <person name="McKernan B."/>
            <person name="McKernan K."/>
            <person name="Mendez-Lago M."/>
            <person name="Minx P."/>
            <person name="Mollenhauer M.U."/>
            <person name="Montooth K."/>
            <person name="Mount S.M."/>
            <person name="Mu X."/>
            <person name="Myers E."/>
            <person name="Negre B."/>
            <person name="Newfeld S."/>
            <person name="Nielsen R."/>
            <person name="Noor M.A."/>
            <person name="O'Grady P."/>
            <person name="Pachter L."/>
            <person name="Papaceit M."/>
            <person name="Parisi M.J."/>
            <person name="Parisi M."/>
            <person name="Parts L."/>
            <person name="Pedersen J.S."/>
            <person name="Pesole G."/>
            <person name="Phillippy A.M."/>
            <person name="Ponting C.P."/>
            <person name="Pop M."/>
            <person name="Porcelli D."/>
            <person name="Powell J.R."/>
            <person name="Prohaska S."/>
            <person name="Pruitt K."/>
            <person name="Puig M."/>
            <person name="Quesneville H."/>
            <person name="Ram K.R."/>
            <person name="Rand D."/>
            <person name="Rasmussen M.D."/>
            <person name="Reed L.K."/>
            <person name="Reenan R."/>
            <person name="Reily A."/>
            <person name="Remington K.A."/>
            <person name="Rieger T.T."/>
            <person name="Ritchie M.G."/>
            <person name="Robin C."/>
            <person name="Rogers Y.H."/>
            <person name="Rohde C."/>
            <person name="Rozas J."/>
            <person name="Rubenfield M.J."/>
            <person name="Ruiz A."/>
            <person name="Russo S."/>
            <person name="Salzberg S.L."/>
            <person name="Sanchez-Gracia A."/>
            <person name="Saranga D.J."/>
            <person name="Sato H."/>
            <person name="Schaeffer S.W."/>
            <person name="Schatz M.C."/>
            <person name="Schlenke T."/>
            <person name="Schwartz R."/>
            <person name="Segarra C."/>
            <person name="Singh R.S."/>
            <person name="Sirot L."/>
            <person name="Sirota M."/>
            <person name="Sisneros N.B."/>
            <person name="Smith C.D."/>
            <person name="Smith T.F."/>
            <person name="Spieth J."/>
            <person name="Stage D.E."/>
            <person name="Stark A."/>
            <person name="Stephan W."/>
            <person name="Strausberg R.L."/>
            <person name="Strempel S."/>
            <person name="Sturgill D."/>
            <person name="Sutton G."/>
            <person name="Sutton G.G."/>
            <person name="Tao W."/>
            <person name="Teichmann S."/>
            <person name="Tobari Y.N."/>
            <person name="Tomimura Y."/>
            <person name="Tsolas J.M."/>
            <person name="Valente V.L."/>
            <person name="Venter E."/>
            <person name="Venter J.C."/>
            <person name="Vicario S."/>
            <person name="Vieira F.G."/>
            <person name="Vilella A.J."/>
            <person name="Villasante A."/>
            <person name="Walenz B."/>
            <person name="Wang J."/>
            <person name="Wasserman M."/>
            <person name="Watts T."/>
            <person name="Wilson D."/>
            <person name="Wilson R.K."/>
            <person name="Wing R.A."/>
            <person name="Wolfner M.F."/>
            <person name="Wong A."/>
            <person name="Wong G.K."/>
            <person name="Wu C.I."/>
            <person name="Wu G."/>
            <person name="Yamamoto D."/>
            <person name="Yang H.P."/>
            <person name="Yang S.P."/>
            <person name="Yorke J.A."/>
            <person name="Yoshida K."/>
            <person name="Zdobnov E."/>
            <person name="Zhang P."/>
            <person name="Zhang Y."/>
            <person name="Zimin A.V."/>
            <person name="Baldwin J."/>
            <person name="Abdouelleil A."/>
            <person name="Abdulkadir J."/>
            <person name="Abebe A."/>
            <person name="Abera B."/>
            <person name="Abreu J."/>
            <person name="Acer S.C."/>
            <person name="Aftuck L."/>
            <person name="Alexander A."/>
            <person name="An P."/>
            <person name="Anderson E."/>
            <person name="Anderson S."/>
            <person name="Arachi H."/>
            <person name="Azer M."/>
            <person name="Bachantsang P."/>
            <person name="Barry A."/>
            <person name="Bayul T."/>
            <person name="Berlin A."/>
            <person name="Bessette D."/>
            <person name="Bloom T."/>
            <person name="Blye J."/>
            <person name="Boguslavskiy L."/>
            <person name="Bonnet C."/>
            <person name="Boukhgalter B."/>
            <person name="Bourzgui I."/>
            <person name="Brown A."/>
            <person name="Cahill P."/>
            <person name="Channer S."/>
            <person name="Cheshatsang Y."/>
            <person name="Chuda L."/>
            <person name="Citroen M."/>
            <person name="Collymore A."/>
            <person name="Cooke P."/>
            <person name="Costello M."/>
            <person name="D'Aco K."/>
            <person name="Daza R."/>
            <person name="De Haan G."/>
            <person name="DeGray S."/>
            <person name="DeMaso C."/>
            <person name="Dhargay N."/>
            <person name="Dooley K."/>
            <person name="Dooley E."/>
            <person name="Doricent M."/>
            <person name="Dorje P."/>
            <person name="Dorjee K."/>
            <person name="Dupes A."/>
            <person name="Elong R."/>
            <person name="Falk J."/>
            <person name="Farina A."/>
            <person name="Faro S."/>
            <person name="Ferguson D."/>
            <person name="Fisher S."/>
            <person name="Foley C.D."/>
            <person name="Franke A."/>
            <person name="Friedrich D."/>
            <person name="Gadbois L."/>
            <person name="Gearin G."/>
            <person name="Gearin C.R."/>
            <person name="Giannoukos G."/>
            <person name="Goode T."/>
            <person name="Graham J."/>
            <person name="Grandbois E."/>
            <person name="Grewal S."/>
            <person name="Gyaltsen K."/>
            <person name="Hafez N."/>
            <person name="Hagos B."/>
            <person name="Hall J."/>
            <person name="Henson C."/>
            <person name="Hollinger A."/>
            <person name="Honan T."/>
            <person name="Huard M.D."/>
            <person name="Hughes L."/>
            <person name="Hurhula B."/>
            <person name="Husby M.E."/>
            <person name="Kamat A."/>
            <person name="Kanga B."/>
            <person name="Kashin S."/>
            <person name="Khazanovich D."/>
            <person name="Kisner P."/>
            <person name="Lance K."/>
            <person name="Lara M."/>
            <person name="Lee W."/>
            <person name="Lennon N."/>
            <person name="Letendre F."/>
            <person name="LeVine R."/>
            <person name="Lipovsky A."/>
            <person name="Liu X."/>
            <person name="Liu J."/>
            <person name="Liu S."/>
            <person name="Lokyitsang T."/>
            <person name="Lokyitsang Y."/>
            <person name="Lubonja R."/>
            <person name="Lui A."/>
            <person name="MacDonald P."/>
            <person name="Magnisalis V."/>
            <person name="Maru K."/>
            <person name="Matthews C."/>
            <person name="McCusker W."/>
            <person name="McDonough S."/>
            <person name="Mehta T."/>
            <person name="Meldrim J."/>
            <person name="Meneus L."/>
            <person name="Mihai O."/>
            <person name="Mihalev A."/>
            <person name="Mihova T."/>
            <person name="Mittelman R."/>
            <person name="Mlenga V."/>
            <person name="Montmayeur A."/>
            <person name="Mulrain L."/>
            <person name="Navidi A."/>
            <person name="Naylor J."/>
            <person name="Negash T."/>
            <person name="Nguyen T."/>
            <person name="Nguyen N."/>
            <person name="Nicol R."/>
            <person name="Norbu C."/>
            <person name="Norbu N."/>
            <person name="Novod N."/>
            <person name="O'Neill B."/>
            <person name="Osman S."/>
            <person name="Markiewicz E."/>
            <person name="Oyono O.L."/>
            <person name="Patti C."/>
            <person name="Phunkhang P."/>
            <person name="Pierre F."/>
            <person name="Priest M."/>
            <person name="Raghuraman S."/>
            <person name="Rege F."/>
            <person name="Reyes R."/>
            <person name="Rise C."/>
            <person name="Rogov P."/>
            <person name="Ross K."/>
            <person name="Ryan E."/>
            <person name="Settipalli S."/>
            <person name="Shea T."/>
            <person name="Sherpa N."/>
            <person name="Shi L."/>
            <person name="Shih D."/>
            <person name="Sparrow T."/>
            <person name="Spaulding J."/>
            <person name="Stalker J."/>
            <person name="Stange-Thomann N."/>
            <person name="Stavropoulos S."/>
            <person name="Stone C."/>
            <person name="Strader C."/>
            <person name="Tesfaye S."/>
            <person name="Thomson T."/>
            <person name="Thoulutsang Y."/>
            <person name="Thoulutsang D."/>
            <person name="Topham K."/>
            <person name="Topping I."/>
            <person name="Tsamla T."/>
            <person name="Vassiliev H."/>
            <person name="Vo A."/>
            <person name="Wangchuk T."/>
            <person name="Wangdi T."/>
            <person name="Weiand M."/>
            <person name="Wilkinson J."/>
            <person name="Wilson A."/>
            <person name="Yadav S."/>
            <person name="Young G."/>
            <person name="Yu Q."/>
            <person name="Zembek L."/>
            <person name="Zhong D."/>
            <person name="Zimmer A."/>
            <person name="Zwirko Z."/>
            <person name="Jaffe D.B."/>
            <person name="Alvarez P."/>
            <person name="Brockman W."/>
            <person name="Butler J."/>
            <person name="Chin C."/>
            <person name="Gnerre S."/>
            <person name="Grabherr M."/>
            <person name="Kleber M."/>
            <person name="Mauceli E."/>
            <person name="MacCallum I."/>
        </authorList>
    </citation>
    <scope>NUCLEOTIDE SEQUENCE [LARGE SCALE GENOMIC DNA]</scope>
    <source>
        <strain evidence="14">Tucson 14024-0371.13</strain>
    </source>
</reference>
<dbReference type="eggNOG" id="KOG1721">
    <property type="taxonomic scope" value="Eukaryota"/>
</dbReference>
<comment type="subcellular location">
    <subcellularLocation>
        <location evidence="1">Nucleus</location>
    </subcellularLocation>
</comment>
<keyword evidence="4 10" id="KW-0863">Zinc-finger</keyword>
<dbReference type="InterPro" id="IPR013087">
    <property type="entry name" value="Znf_C2H2_type"/>
</dbReference>
<feature type="compositionally biased region" description="Acidic residues" evidence="11">
    <location>
        <begin position="154"/>
        <end position="175"/>
    </location>
</feature>
<dbReference type="Pfam" id="PF00096">
    <property type="entry name" value="zf-C2H2"/>
    <property type="match status" value="7"/>
</dbReference>
<feature type="domain" description="C2H2-type" evidence="12">
    <location>
        <begin position="558"/>
        <end position="585"/>
    </location>
</feature>
<keyword evidence="8" id="KW-0804">Transcription</keyword>